<evidence type="ECO:0000256" key="1">
    <source>
        <dbReference type="SAM" id="SignalP"/>
    </source>
</evidence>
<reference evidence="2 3" key="1">
    <citation type="submission" date="2022-05" db="EMBL/GenBank/DDBJ databases">
        <authorList>
            <person name="Park J.-S."/>
        </authorList>
    </citation>
    <scope>NUCLEOTIDE SEQUENCE [LARGE SCALE GENOMIC DNA]</scope>
    <source>
        <strain evidence="2 3">2012CJ35-5</strain>
    </source>
</reference>
<proteinExistence type="predicted"/>
<evidence type="ECO:0008006" key="4">
    <source>
        <dbReference type="Google" id="ProtNLM"/>
    </source>
</evidence>
<gene>
    <name evidence="2" type="ORF">M3P19_08410</name>
</gene>
<feature type="signal peptide" evidence="1">
    <location>
        <begin position="1"/>
        <end position="19"/>
    </location>
</feature>
<dbReference type="EMBL" id="JAMFMA010000002">
    <property type="protein sequence ID" value="MCL6274029.1"/>
    <property type="molecule type" value="Genomic_DNA"/>
</dbReference>
<keyword evidence="1" id="KW-0732">Signal</keyword>
<protein>
    <recommendedName>
        <fullName evidence="4">DUF4369 domain-containing protein</fullName>
    </recommendedName>
</protein>
<sequence>MNKLYIVFLLLGLSNASLFSQNKVCTLTKLDGSLQNGYVKDHQSFFGNRFKLYNAAGNFVKIKAKNYQSLKVDNAQFIVLKSKEGTMRFMEEIITEGKAKLYRHSYQVMVQMSMHTVQDYYLMKNDVVFYLSTSKLKDFPERYFGGVPALLEDIRKTKKRDQDSKIVEWVKTYNQAFAETN</sequence>
<organism evidence="2 3">
    <name type="scientific">Flagellimonas spongiicola</name>
    <dbReference type="NCBI Taxonomy" id="2942208"/>
    <lineage>
        <taxon>Bacteria</taxon>
        <taxon>Pseudomonadati</taxon>
        <taxon>Bacteroidota</taxon>
        <taxon>Flavobacteriia</taxon>
        <taxon>Flavobacteriales</taxon>
        <taxon>Flavobacteriaceae</taxon>
        <taxon>Flagellimonas</taxon>
    </lineage>
</organism>
<comment type="caution">
    <text evidence="2">The sequence shown here is derived from an EMBL/GenBank/DDBJ whole genome shotgun (WGS) entry which is preliminary data.</text>
</comment>
<evidence type="ECO:0000313" key="2">
    <source>
        <dbReference type="EMBL" id="MCL6274029.1"/>
    </source>
</evidence>
<keyword evidence="3" id="KW-1185">Reference proteome</keyword>
<evidence type="ECO:0000313" key="3">
    <source>
        <dbReference type="Proteomes" id="UP001203607"/>
    </source>
</evidence>
<name>A0ABT0PRP9_9FLAO</name>
<dbReference type="RefSeq" id="WP_249657218.1">
    <property type="nucleotide sequence ID" value="NZ_JAMFMA010000002.1"/>
</dbReference>
<feature type="chain" id="PRO_5046113170" description="DUF4369 domain-containing protein" evidence="1">
    <location>
        <begin position="20"/>
        <end position="181"/>
    </location>
</feature>
<dbReference type="Proteomes" id="UP001203607">
    <property type="component" value="Unassembled WGS sequence"/>
</dbReference>
<accession>A0ABT0PRP9</accession>